<reference evidence="2" key="2">
    <citation type="submission" date="2010-04" db="EMBL/GenBank/DDBJ databases">
        <authorList>
            <person name="Buell R."/>
            <person name="Hamilton J."/>
            <person name="Hostetler J."/>
        </authorList>
    </citation>
    <scope>NUCLEOTIDE SEQUENCE [LARGE SCALE GENOMIC DNA]</scope>
    <source>
        <strain evidence="2">DAOM:BR144</strain>
    </source>
</reference>
<dbReference type="HOGENOM" id="CLU_2799596_0_0_1"/>
<reference evidence="1" key="3">
    <citation type="submission" date="2015-02" db="UniProtKB">
        <authorList>
            <consortium name="EnsemblProtists"/>
        </authorList>
    </citation>
    <scope>IDENTIFICATION</scope>
    <source>
        <strain evidence="1">DAOM BR144</strain>
    </source>
</reference>
<dbReference type="Proteomes" id="UP000019132">
    <property type="component" value="Unassembled WGS sequence"/>
</dbReference>
<accession>K3XDC4</accession>
<proteinExistence type="predicted"/>
<sequence length="68" mass="7910">MEKLQLACSVRTIQRVINDVDWPKYRKIGAAPALTKRHKEARARSAEEMALVCGNEWYQVRRGEVEPR</sequence>
<dbReference type="AlphaFoldDB" id="K3XDC4"/>
<evidence type="ECO:0000313" key="1">
    <source>
        <dbReference type="EnsemblProtists" id="PYU1_T015223"/>
    </source>
</evidence>
<dbReference type="EnsemblProtists" id="PYU1_T015223">
    <property type="protein sequence ID" value="PYU1_T015223"/>
    <property type="gene ID" value="PYU1_G015192"/>
</dbReference>
<keyword evidence="2" id="KW-1185">Reference proteome</keyword>
<name>K3XDC4_GLOUD</name>
<dbReference type="InParanoid" id="K3XDC4"/>
<evidence type="ECO:0008006" key="3">
    <source>
        <dbReference type="Google" id="ProtNLM"/>
    </source>
</evidence>
<protein>
    <recommendedName>
        <fullName evidence="3">Transposase Tc1-like domain-containing protein</fullName>
    </recommendedName>
</protein>
<dbReference type="EMBL" id="ADOS01000093">
    <property type="status" value="NOT_ANNOTATED_CDS"/>
    <property type="molecule type" value="Genomic_DNA"/>
</dbReference>
<reference evidence="2" key="1">
    <citation type="journal article" date="2010" name="Genome Biol.">
        <title>Genome sequence of the necrotrophic plant pathogen Pythium ultimum reveals original pathogenicity mechanisms and effector repertoire.</title>
        <authorList>
            <person name="Levesque C.A."/>
            <person name="Brouwer H."/>
            <person name="Cano L."/>
            <person name="Hamilton J.P."/>
            <person name="Holt C."/>
            <person name="Huitema E."/>
            <person name="Raffaele S."/>
            <person name="Robideau G.P."/>
            <person name="Thines M."/>
            <person name="Win J."/>
            <person name="Zerillo M.M."/>
            <person name="Beakes G.W."/>
            <person name="Boore J.L."/>
            <person name="Busam D."/>
            <person name="Dumas B."/>
            <person name="Ferriera S."/>
            <person name="Fuerstenberg S.I."/>
            <person name="Gachon C.M."/>
            <person name="Gaulin E."/>
            <person name="Govers F."/>
            <person name="Grenville-Briggs L."/>
            <person name="Horner N."/>
            <person name="Hostetler J."/>
            <person name="Jiang R.H."/>
            <person name="Johnson J."/>
            <person name="Krajaejun T."/>
            <person name="Lin H."/>
            <person name="Meijer H.J."/>
            <person name="Moore B."/>
            <person name="Morris P."/>
            <person name="Phuntmart V."/>
            <person name="Puiu D."/>
            <person name="Shetty J."/>
            <person name="Stajich J.E."/>
            <person name="Tripathy S."/>
            <person name="Wawra S."/>
            <person name="van West P."/>
            <person name="Whitty B.R."/>
            <person name="Coutinho P.M."/>
            <person name="Henrissat B."/>
            <person name="Martin F."/>
            <person name="Thomas P.D."/>
            <person name="Tyler B.M."/>
            <person name="De Vries R.P."/>
            <person name="Kamoun S."/>
            <person name="Yandell M."/>
            <person name="Tisserat N."/>
            <person name="Buell C.R."/>
        </authorList>
    </citation>
    <scope>NUCLEOTIDE SEQUENCE</scope>
    <source>
        <strain evidence="2">DAOM:BR144</strain>
    </source>
</reference>
<organism evidence="1 2">
    <name type="scientific">Globisporangium ultimum (strain ATCC 200006 / CBS 805.95 / DAOM BR144)</name>
    <name type="common">Pythium ultimum</name>
    <dbReference type="NCBI Taxonomy" id="431595"/>
    <lineage>
        <taxon>Eukaryota</taxon>
        <taxon>Sar</taxon>
        <taxon>Stramenopiles</taxon>
        <taxon>Oomycota</taxon>
        <taxon>Peronosporomycetes</taxon>
        <taxon>Pythiales</taxon>
        <taxon>Pythiaceae</taxon>
        <taxon>Globisporangium</taxon>
    </lineage>
</organism>
<evidence type="ECO:0000313" key="2">
    <source>
        <dbReference type="Proteomes" id="UP000019132"/>
    </source>
</evidence>
<dbReference type="VEuPathDB" id="FungiDB:PYU1_G015192"/>